<evidence type="ECO:0000256" key="1">
    <source>
        <dbReference type="ARBA" id="ARBA00001966"/>
    </source>
</evidence>
<keyword evidence="3" id="KW-0949">S-adenosyl-L-methionine</keyword>
<evidence type="ECO:0000256" key="6">
    <source>
        <dbReference type="ARBA" id="ARBA00023014"/>
    </source>
</evidence>
<organism evidence="8 9">
    <name type="scientific">Desulforhopalus singaporensis</name>
    <dbReference type="NCBI Taxonomy" id="91360"/>
    <lineage>
        <taxon>Bacteria</taxon>
        <taxon>Pseudomonadati</taxon>
        <taxon>Thermodesulfobacteriota</taxon>
        <taxon>Desulfobulbia</taxon>
        <taxon>Desulfobulbales</taxon>
        <taxon>Desulfocapsaceae</taxon>
        <taxon>Desulforhopalus</taxon>
    </lineage>
</organism>
<dbReference type="InterPro" id="IPR013785">
    <property type="entry name" value="Aldolase_TIM"/>
</dbReference>
<reference evidence="8 9" key="1">
    <citation type="submission" date="2016-10" db="EMBL/GenBank/DDBJ databases">
        <authorList>
            <person name="de Groot N.N."/>
        </authorList>
    </citation>
    <scope>NUCLEOTIDE SEQUENCE [LARGE SCALE GENOMIC DNA]</scope>
    <source>
        <strain evidence="8 9">DSM 12130</strain>
    </source>
</reference>
<proteinExistence type="predicted"/>
<dbReference type="SFLD" id="SFLDG01067">
    <property type="entry name" value="SPASM/twitch_domain_containing"/>
    <property type="match status" value="1"/>
</dbReference>
<dbReference type="SFLD" id="SFLDS00029">
    <property type="entry name" value="Radical_SAM"/>
    <property type="match status" value="1"/>
</dbReference>
<keyword evidence="6" id="KW-0411">Iron-sulfur</keyword>
<dbReference type="RefSeq" id="WP_092224095.1">
    <property type="nucleotide sequence ID" value="NZ_FNJI01000022.1"/>
</dbReference>
<dbReference type="OrthoDB" id="9782387at2"/>
<dbReference type="InterPro" id="IPR023885">
    <property type="entry name" value="4Fe4S-binding_SPASM_dom"/>
</dbReference>
<keyword evidence="9" id="KW-1185">Reference proteome</keyword>
<dbReference type="GO" id="GO:0003824">
    <property type="term" value="F:catalytic activity"/>
    <property type="evidence" value="ECO:0007669"/>
    <property type="project" value="InterPro"/>
</dbReference>
<keyword evidence="2" id="KW-0004">4Fe-4S</keyword>
<dbReference type="CDD" id="cd21109">
    <property type="entry name" value="SPASM"/>
    <property type="match status" value="1"/>
</dbReference>
<accession>A0A1H0T3J4</accession>
<evidence type="ECO:0000256" key="5">
    <source>
        <dbReference type="ARBA" id="ARBA00023004"/>
    </source>
</evidence>
<dbReference type="Pfam" id="PF13186">
    <property type="entry name" value="SPASM"/>
    <property type="match status" value="1"/>
</dbReference>
<keyword evidence="5" id="KW-0408">Iron</keyword>
<dbReference type="Proteomes" id="UP000199073">
    <property type="component" value="Unassembled WGS sequence"/>
</dbReference>
<name>A0A1H0T3J4_9BACT</name>
<dbReference type="Gene3D" id="3.20.20.70">
    <property type="entry name" value="Aldolase class I"/>
    <property type="match status" value="1"/>
</dbReference>
<comment type="cofactor">
    <cofactor evidence="1">
        <name>[4Fe-4S] cluster</name>
        <dbReference type="ChEBI" id="CHEBI:49883"/>
    </cofactor>
</comment>
<gene>
    <name evidence="8" type="ORF">SAMN05660330_02910</name>
</gene>
<dbReference type="GO" id="GO:0046872">
    <property type="term" value="F:metal ion binding"/>
    <property type="evidence" value="ECO:0007669"/>
    <property type="project" value="UniProtKB-KW"/>
</dbReference>
<dbReference type="InterPro" id="IPR007197">
    <property type="entry name" value="rSAM"/>
</dbReference>
<dbReference type="STRING" id="91360.SAMN05660330_02910"/>
<protein>
    <submittedName>
        <fullName evidence="8">Radical SAM superfamily enzyme, MoaA/NifB/PqqE/SkfB family</fullName>
    </submittedName>
</protein>
<evidence type="ECO:0000256" key="3">
    <source>
        <dbReference type="ARBA" id="ARBA00022691"/>
    </source>
</evidence>
<dbReference type="GO" id="GO:0051536">
    <property type="term" value="F:iron-sulfur cluster binding"/>
    <property type="evidence" value="ECO:0007669"/>
    <property type="project" value="UniProtKB-KW"/>
</dbReference>
<dbReference type="CDD" id="cd01335">
    <property type="entry name" value="Radical_SAM"/>
    <property type="match status" value="1"/>
</dbReference>
<evidence type="ECO:0000259" key="7">
    <source>
        <dbReference type="PROSITE" id="PS51918"/>
    </source>
</evidence>
<dbReference type="PROSITE" id="PS51918">
    <property type="entry name" value="RADICAL_SAM"/>
    <property type="match status" value="1"/>
</dbReference>
<dbReference type="SUPFAM" id="SSF102114">
    <property type="entry name" value="Radical SAM enzymes"/>
    <property type="match status" value="1"/>
</dbReference>
<evidence type="ECO:0000256" key="2">
    <source>
        <dbReference type="ARBA" id="ARBA00022485"/>
    </source>
</evidence>
<dbReference type="InterPro" id="IPR034391">
    <property type="entry name" value="AdoMet-like_SPASM_containing"/>
</dbReference>
<evidence type="ECO:0000256" key="4">
    <source>
        <dbReference type="ARBA" id="ARBA00022723"/>
    </source>
</evidence>
<feature type="domain" description="Radical SAM core" evidence="7">
    <location>
        <begin position="54"/>
        <end position="273"/>
    </location>
</feature>
<dbReference type="InterPro" id="IPR050377">
    <property type="entry name" value="Radical_SAM_PqqE_MftC-like"/>
</dbReference>
<dbReference type="SFLD" id="SFLDG01387">
    <property type="entry name" value="BtrN-like_SPASM_domain_contain"/>
    <property type="match status" value="1"/>
</dbReference>
<keyword evidence="4" id="KW-0479">Metal-binding</keyword>
<dbReference type="EMBL" id="FNJI01000022">
    <property type="protein sequence ID" value="SDP48569.1"/>
    <property type="molecule type" value="Genomic_DNA"/>
</dbReference>
<sequence length="376" mass="42219">MTPEKLISQYRCHYPALRQASAGAFLATPAVRRTMEDRLAMARKPLETGDIDRPALPFFLDLEITTGCQLQCSYCARTFLGIEPEHMPIKRLRQILDQAPDVIAINLVGLGEPLLHPQIGTIITTMKKRNIRTALVTNGMTLNPAKTAILLKSGIDAVTFSLDHVDPKRFHHDRAKANLDRILDNIRHFTEEVKRSGRNEITCNIFSALQPQTIPLLGELAVFARSVNIAAIVISDLNFVNNRPLSIRETDNRDKLTEELLAQMRKAASMGVVFLDPHILDSAAMAIDWPSFIISKPDQVLSQHATVQHRCLAPLRTLAVRVDGTVNYCNCTPQSNAGNLTLQTLREIWWNRGYRDFRKELYSNSPPKPCQGCPRL</sequence>
<dbReference type="PANTHER" id="PTHR11228">
    <property type="entry name" value="RADICAL SAM DOMAIN PROTEIN"/>
    <property type="match status" value="1"/>
</dbReference>
<dbReference type="InterPro" id="IPR058240">
    <property type="entry name" value="rSAM_sf"/>
</dbReference>
<dbReference type="Pfam" id="PF04055">
    <property type="entry name" value="Radical_SAM"/>
    <property type="match status" value="1"/>
</dbReference>
<evidence type="ECO:0000313" key="8">
    <source>
        <dbReference type="EMBL" id="SDP48569.1"/>
    </source>
</evidence>
<evidence type="ECO:0000313" key="9">
    <source>
        <dbReference type="Proteomes" id="UP000199073"/>
    </source>
</evidence>
<dbReference type="AlphaFoldDB" id="A0A1H0T3J4"/>
<dbReference type="PANTHER" id="PTHR11228:SF7">
    <property type="entry name" value="PQQA PEPTIDE CYCLASE"/>
    <property type="match status" value="1"/>
</dbReference>